<name>A0AB39KS46_9CAUL</name>
<dbReference type="AlphaFoldDB" id="A0AB39KS46"/>
<dbReference type="EMBL" id="CP158375">
    <property type="protein sequence ID" value="XDO96199.1"/>
    <property type="molecule type" value="Genomic_DNA"/>
</dbReference>
<gene>
    <name evidence="1" type="ORF">ABOZ73_15670</name>
</gene>
<dbReference type="RefSeq" id="WP_369059053.1">
    <property type="nucleotide sequence ID" value="NZ_CP158375.1"/>
</dbReference>
<accession>A0AB39KS46</accession>
<proteinExistence type="predicted"/>
<dbReference type="SUPFAM" id="SSF52540">
    <property type="entry name" value="P-loop containing nucleoside triphosphate hydrolases"/>
    <property type="match status" value="1"/>
</dbReference>
<dbReference type="InterPro" id="IPR052026">
    <property type="entry name" value="ExeA_AAA_ATPase_DNA-bind"/>
</dbReference>
<keyword evidence="1" id="KW-0547">Nucleotide-binding</keyword>
<keyword evidence="1" id="KW-0067">ATP-binding</keyword>
<dbReference type="PANTHER" id="PTHR35894">
    <property type="entry name" value="GENERAL SECRETION PATHWAY PROTEIN A-RELATED"/>
    <property type="match status" value="1"/>
</dbReference>
<dbReference type="PANTHER" id="PTHR35894:SF1">
    <property type="entry name" value="PHOSPHORIBULOKINASE _ URIDINE KINASE FAMILY"/>
    <property type="match status" value="1"/>
</dbReference>
<dbReference type="InterPro" id="IPR027417">
    <property type="entry name" value="P-loop_NTPase"/>
</dbReference>
<organism evidence="1">
    <name type="scientific">Caulobacter sp. 73W</name>
    <dbReference type="NCBI Taxonomy" id="3161137"/>
    <lineage>
        <taxon>Bacteria</taxon>
        <taxon>Pseudomonadati</taxon>
        <taxon>Pseudomonadota</taxon>
        <taxon>Alphaproteobacteria</taxon>
        <taxon>Caulobacterales</taxon>
        <taxon>Caulobacteraceae</taxon>
        <taxon>Caulobacter</taxon>
    </lineage>
</organism>
<reference evidence="1" key="1">
    <citation type="submission" date="2024-06" db="EMBL/GenBank/DDBJ databases">
        <title>Caulobacter inopinatus, sp. nov.</title>
        <authorList>
            <person name="Donachie S.P."/>
        </authorList>
    </citation>
    <scope>NUCLEOTIDE SEQUENCE</scope>
    <source>
        <strain evidence="1">73W</strain>
    </source>
</reference>
<sequence>MLQQYSLREDPFPIVPDGKVYNWAGRAELQEDLIDLVKGVRARDIGVSEFVILHGELGAGKSHALRFLKTFVDDETEKPAGEFRSLAIYIERPRVAAKLNFLELYKYIIKTIGKERIADYCKAIAQILNDRAIEIREESKLTDVKDLSSFHEKAIQDFRPNDKAMVVLLAKGSDNSDKVYSFFTGDTPCEEYGGKVDSDFVAAKVLGDLFRVLTTDSKPGSQILESVYLFIDECEMLVESKATETELVFSGLRELINGLPYRFGLILSFSVGTALIEAIMNTHLLKRLTRQYIEIPTLSDDDAVEFLRAQIKDYRLPDAHGVGDFYPFTEDSIRYIVTHANAMTPRNLFIDCKRVLERALRKYNLEPGQAITLDIAQSILTALR</sequence>
<dbReference type="GO" id="GO:0005524">
    <property type="term" value="F:ATP binding"/>
    <property type="evidence" value="ECO:0007669"/>
    <property type="project" value="UniProtKB-KW"/>
</dbReference>
<evidence type="ECO:0000313" key="1">
    <source>
        <dbReference type="EMBL" id="XDO96199.1"/>
    </source>
</evidence>
<protein>
    <submittedName>
        <fullName evidence="1">ATP-binding protein</fullName>
    </submittedName>
</protein>